<keyword evidence="7" id="KW-1185">Reference proteome</keyword>
<dbReference type="Ensembl" id="ENSOSUT00000004179.1">
    <property type="protein sequence ID" value="ENSOSUP00000004045.1"/>
    <property type="gene ID" value="ENSOSUG00000002966.1"/>
</dbReference>
<dbReference type="PANTHER" id="PTHR10867">
    <property type="entry name" value="NNMT/PNMT/TEMT FAMILY MEMBER"/>
    <property type="match status" value="1"/>
</dbReference>
<feature type="binding site" evidence="5">
    <location>
        <position position="87"/>
    </location>
    <ligand>
        <name>S-adenosyl-L-methionine</name>
        <dbReference type="ChEBI" id="CHEBI:59789"/>
    </ligand>
</feature>
<dbReference type="GO" id="GO:0005829">
    <property type="term" value="C:cytosol"/>
    <property type="evidence" value="ECO:0007669"/>
    <property type="project" value="TreeGrafter"/>
</dbReference>
<dbReference type="AlphaFoldDB" id="A0A8C8AJY9"/>
<dbReference type="Pfam" id="PF01234">
    <property type="entry name" value="NNMT_PNMT_TEMT"/>
    <property type="match status" value="1"/>
</dbReference>
<keyword evidence="2" id="KW-0489">Methyltransferase</keyword>
<protein>
    <recommendedName>
        <fullName evidence="8">Nicotinamide N-methyltransferase</fullName>
    </recommendedName>
</protein>
<dbReference type="PROSITE" id="PS51681">
    <property type="entry name" value="SAM_MT_NNMT_PNMT_TEMT"/>
    <property type="match status" value="1"/>
</dbReference>
<dbReference type="PANTHER" id="PTHR10867:SF32">
    <property type="entry name" value="NICOTINAMIDE N-METHYLTRANSFERASE"/>
    <property type="match status" value="1"/>
</dbReference>
<evidence type="ECO:0000256" key="5">
    <source>
        <dbReference type="PIRSR" id="PIRSR000384-1"/>
    </source>
</evidence>
<evidence type="ECO:0000256" key="2">
    <source>
        <dbReference type="ARBA" id="ARBA00022603"/>
    </source>
</evidence>
<dbReference type="Gene3D" id="3.40.50.150">
    <property type="entry name" value="Vaccinia Virus protein VP39"/>
    <property type="match status" value="1"/>
</dbReference>
<dbReference type="PIRSF" id="PIRSF000384">
    <property type="entry name" value="PNMTase"/>
    <property type="match status" value="1"/>
</dbReference>
<dbReference type="CDD" id="cd02440">
    <property type="entry name" value="AdoMet_MTases"/>
    <property type="match status" value="1"/>
</dbReference>
<dbReference type="GO" id="GO:0008170">
    <property type="term" value="F:N-methyltransferase activity"/>
    <property type="evidence" value="ECO:0007669"/>
    <property type="project" value="TreeGrafter"/>
</dbReference>
<dbReference type="NCBIfam" id="NF041360">
    <property type="entry name" value="GntF_guanitoxin"/>
    <property type="match status" value="1"/>
</dbReference>
<comment type="similarity">
    <text evidence="1">Belongs to the class I-like SAM-binding methyltransferase superfamily. NNMT/PNMT/TEMT family.</text>
</comment>
<accession>A0A8C8AJY9</accession>
<evidence type="ECO:0000256" key="1">
    <source>
        <dbReference type="ARBA" id="ARBA00007996"/>
    </source>
</evidence>
<organism evidence="6 7">
    <name type="scientific">Otus sunia</name>
    <name type="common">Oriental scops-owl</name>
    <dbReference type="NCBI Taxonomy" id="257818"/>
    <lineage>
        <taxon>Eukaryota</taxon>
        <taxon>Metazoa</taxon>
        <taxon>Chordata</taxon>
        <taxon>Craniata</taxon>
        <taxon>Vertebrata</taxon>
        <taxon>Euteleostomi</taxon>
        <taxon>Archelosauria</taxon>
        <taxon>Archosauria</taxon>
        <taxon>Dinosauria</taxon>
        <taxon>Saurischia</taxon>
        <taxon>Theropoda</taxon>
        <taxon>Coelurosauria</taxon>
        <taxon>Aves</taxon>
        <taxon>Neognathae</taxon>
        <taxon>Neoaves</taxon>
        <taxon>Telluraves</taxon>
        <taxon>Strigiformes</taxon>
        <taxon>Strigidae</taxon>
        <taxon>Otus</taxon>
    </lineage>
</organism>
<dbReference type="InterPro" id="IPR000940">
    <property type="entry name" value="NNMT_TEMT_trans"/>
</dbReference>
<evidence type="ECO:0000256" key="3">
    <source>
        <dbReference type="ARBA" id="ARBA00022679"/>
    </source>
</evidence>
<reference evidence="6" key="2">
    <citation type="submission" date="2025-09" db="UniProtKB">
        <authorList>
            <consortium name="Ensembl"/>
        </authorList>
    </citation>
    <scope>IDENTIFICATION</scope>
</reference>
<keyword evidence="3" id="KW-0808">Transferase</keyword>
<dbReference type="InterPro" id="IPR053384">
    <property type="entry name" value="SAM-dep_methyltransferase"/>
</dbReference>
<evidence type="ECO:0000256" key="4">
    <source>
        <dbReference type="ARBA" id="ARBA00022691"/>
    </source>
</evidence>
<feature type="binding site" evidence="5">
    <location>
        <position position="22"/>
    </location>
    <ligand>
        <name>S-adenosyl-L-methionine</name>
        <dbReference type="ChEBI" id="CHEBI:59789"/>
    </ligand>
</feature>
<dbReference type="InterPro" id="IPR029063">
    <property type="entry name" value="SAM-dependent_MTases_sf"/>
</dbReference>
<feature type="binding site" evidence="5">
    <location>
        <position position="71"/>
    </location>
    <ligand>
        <name>S-adenosyl-L-methionine</name>
        <dbReference type="ChEBI" id="CHEBI:59789"/>
    </ligand>
</feature>
<proteinExistence type="inferred from homology"/>
<dbReference type="SUPFAM" id="SSF53335">
    <property type="entry name" value="S-adenosyl-L-methionine-dependent methyltransferases"/>
    <property type="match status" value="1"/>
</dbReference>
<keyword evidence="4 5" id="KW-0949">S-adenosyl-L-methionine</keyword>
<feature type="binding site" evidence="5">
    <location>
        <position position="27"/>
    </location>
    <ligand>
        <name>S-adenosyl-L-methionine</name>
        <dbReference type="ChEBI" id="CHEBI:59789"/>
    </ligand>
</feature>
<name>A0A8C8AJY9_9STRI</name>
<evidence type="ECO:0000313" key="7">
    <source>
        <dbReference type="Proteomes" id="UP000694552"/>
    </source>
</evidence>
<dbReference type="GO" id="GO:0032259">
    <property type="term" value="P:methylation"/>
    <property type="evidence" value="ECO:0007669"/>
    <property type="project" value="UniProtKB-KW"/>
</dbReference>
<reference evidence="6" key="1">
    <citation type="submission" date="2025-08" db="UniProtKB">
        <authorList>
            <consortium name="Ensembl"/>
        </authorList>
    </citation>
    <scope>IDENTIFICATION</scope>
</reference>
<feature type="binding site" evidence="5">
    <location>
        <position position="92"/>
    </location>
    <ligand>
        <name>S-adenosyl-L-methionine</name>
        <dbReference type="ChEBI" id="CHEBI:59789"/>
    </ligand>
</feature>
<evidence type="ECO:0008006" key="8">
    <source>
        <dbReference type="Google" id="ProtNLM"/>
    </source>
</evidence>
<evidence type="ECO:0000313" key="6">
    <source>
        <dbReference type="Ensembl" id="ENSOSUP00000004045.1"/>
    </source>
</evidence>
<feature type="binding site" evidence="5">
    <location>
        <begin position="144"/>
        <end position="145"/>
    </location>
    <ligand>
        <name>S-adenosyl-L-methionine</name>
        <dbReference type="ChEBI" id="CHEBI:59789"/>
    </ligand>
</feature>
<dbReference type="GO" id="GO:0008757">
    <property type="term" value="F:S-adenosylmethionine-dependent methyltransferase activity"/>
    <property type="evidence" value="ECO:0007669"/>
    <property type="project" value="UniProtKB-ARBA"/>
</dbReference>
<dbReference type="Proteomes" id="UP000694552">
    <property type="component" value="Unplaced"/>
</dbReference>
<sequence>MEAPAIFTEAEAYQRSFNPQEYLKAFYTLSDSQGQPNTFLIKSLKSLHKMFSLEGLSGQTLVDVGCGPTIYQLLSACEHFQEILALDYTDQNRRELQKWLKNEAGAFDWSPVVKYVCELEGDREKWAEKEENMRKKVKQVLKCDVTKANPTEPVSLPPADCLLSTLCLEGACKDLATFRSALRNIGALVKPGGHLVLLTVLRETYYAFGNQVFSCLYLERSDVEEAVRAAGFDVRFSEVQPHPPGDIRADCDAVLSLVARRRDPGTG</sequence>
<dbReference type="FunFam" id="3.40.50.150:FF:000065">
    <property type="entry name" value="Phenylethanolamine N-methyltransferase"/>
    <property type="match status" value="1"/>
</dbReference>